<accession>A0A7G2IJR7</accession>
<organism evidence="9 10">
    <name type="scientific">Citrobacter freundii</name>
    <dbReference type="NCBI Taxonomy" id="546"/>
    <lineage>
        <taxon>Bacteria</taxon>
        <taxon>Pseudomonadati</taxon>
        <taxon>Pseudomonadota</taxon>
        <taxon>Gammaproteobacteria</taxon>
        <taxon>Enterobacterales</taxon>
        <taxon>Enterobacteriaceae</taxon>
        <taxon>Citrobacter</taxon>
        <taxon>Citrobacter freundii complex</taxon>
    </lineage>
</organism>
<dbReference type="PROSITE" id="PS51669">
    <property type="entry name" value="4FE4S_MOW_BIS_MGD"/>
    <property type="match status" value="1"/>
</dbReference>
<reference evidence="9 10" key="1">
    <citation type="submission" date="2013-10" db="EMBL/GenBank/DDBJ databases">
        <title>Antibiotic resistance diversity of beta-lactamase producers in the General Hospital Vienna.</title>
        <authorList>
            <person name="Barisic I."/>
            <person name="Mitteregger D."/>
            <person name="Hirschl A.M."/>
            <person name="Noehammer C."/>
            <person name="Wiesinger-Mayr H."/>
        </authorList>
    </citation>
    <scope>NUCLEOTIDE SEQUENCE [LARGE SCALE GENOMIC DNA]</scope>
    <source>
        <strain evidence="9 10">ISC11</strain>
    </source>
</reference>
<dbReference type="GO" id="GO:0051539">
    <property type="term" value="F:4 iron, 4 sulfur cluster binding"/>
    <property type="evidence" value="ECO:0007669"/>
    <property type="project" value="UniProtKB-KW"/>
</dbReference>
<keyword evidence="4" id="KW-0732">Signal</keyword>
<evidence type="ECO:0000313" key="10">
    <source>
        <dbReference type="Proteomes" id="UP000019194"/>
    </source>
</evidence>
<evidence type="ECO:0000259" key="8">
    <source>
        <dbReference type="PROSITE" id="PS51669"/>
    </source>
</evidence>
<keyword evidence="6" id="KW-0408">Iron</keyword>
<dbReference type="Pfam" id="PF04879">
    <property type="entry name" value="Molybdop_Fe4S4"/>
    <property type="match status" value="1"/>
</dbReference>
<dbReference type="GO" id="GO:0016491">
    <property type="term" value="F:oxidoreductase activity"/>
    <property type="evidence" value="ECO:0007669"/>
    <property type="project" value="UniProtKB-KW"/>
</dbReference>
<dbReference type="EC" id="1.-.-.-" evidence="9"/>
<feature type="domain" description="4Fe-4S Mo/W bis-MGD-type" evidence="8">
    <location>
        <begin position="1"/>
        <end position="48"/>
    </location>
</feature>
<dbReference type="InterPro" id="IPR006963">
    <property type="entry name" value="Mopterin_OxRdtase_4Fe-4S_dom"/>
</dbReference>
<evidence type="ECO:0000256" key="5">
    <source>
        <dbReference type="ARBA" id="ARBA00023002"/>
    </source>
</evidence>
<dbReference type="Proteomes" id="UP000019194">
    <property type="component" value="Unassembled WGS sequence"/>
</dbReference>
<dbReference type="InterPro" id="IPR050612">
    <property type="entry name" value="Prok_Mopterin_Oxidored"/>
</dbReference>
<dbReference type="Pfam" id="PF00384">
    <property type="entry name" value="Molybdopterin"/>
    <property type="match status" value="1"/>
</dbReference>
<dbReference type="EMBL" id="CBWP010000014">
    <property type="protein sequence ID" value="CDL36543.1"/>
    <property type="molecule type" value="Genomic_DNA"/>
</dbReference>
<evidence type="ECO:0000256" key="3">
    <source>
        <dbReference type="ARBA" id="ARBA00022723"/>
    </source>
</evidence>
<dbReference type="SUPFAM" id="SSF53706">
    <property type="entry name" value="Formate dehydrogenase/DMSO reductase, domains 1-3"/>
    <property type="match status" value="1"/>
</dbReference>
<proteinExistence type="predicted"/>
<evidence type="ECO:0000256" key="6">
    <source>
        <dbReference type="ARBA" id="ARBA00023004"/>
    </source>
</evidence>
<evidence type="ECO:0000256" key="4">
    <source>
        <dbReference type="ARBA" id="ARBA00022729"/>
    </source>
</evidence>
<keyword evidence="3" id="KW-0479">Metal-binding</keyword>
<sequence>MCSYRCPIQAQVINNKTVFIQGNPNAPQQGTRVCARGGSGVSLVNDPHRIVKPMKRTGPRGSGEWQVISWEQAYKEIAEKNDGN</sequence>
<dbReference type="Gene3D" id="2.20.25.90">
    <property type="entry name" value="ADC-like domains"/>
    <property type="match status" value="1"/>
</dbReference>
<dbReference type="PANTHER" id="PTHR43742:SF9">
    <property type="entry name" value="TETRATHIONATE REDUCTASE SUBUNIT A"/>
    <property type="match status" value="1"/>
</dbReference>
<name>A0A7G2IJR7_CITFR</name>
<dbReference type="InterPro" id="IPR006656">
    <property type="entry name" value="Mopterin_OxRdtase"/>
</dbReference>
<keyword evidence="5 9" id="KW-0560">Oxidoreductase</keyword>
<keyword evidence="2" id="KW-0500">Molybdenum</keyword>
<keyword evidence="1" id="KW-0004">4Fe-4S</keyword>
<evidence type="ECO:0000256" key="1">
    <source>
        <dbReference type="ARBA" id="ARBA00022485"/>
    </source>
</evidence>
<evidence type="ECO:0000256" key="7">
    <source>
        <dbReference type="ARBA" id="ARBA00023014"/>
    </source>
</evidence>
<comment type="caution">
    <text evidence="9">The sequence shown here is derived from an EMBL/GenBank/DDBJ whole genome shotgun (WGS) entry which is preliminary data.</text>
</comment>
<dbReference type="AlphaFoldDB" id="A0A7G2IJR7"/>
<dbReference type="PANTHER" id="PTHR43742">
    <property type="entry name" value="TRIMETHYLAMINE-N-OXIDE REDUCTASE"/>
    <property type="match status" value="1"/>
</dbReference>
<protein>
    <submittedName>
        <fullName evidence="9">Thiosulfate reductase</fullName>
        <ecNumber evidence="9">1.-.-.-</ecNumber>
    </submittedName>
</protein>
<dbReference type="GO" id="GO:0046872">
    <property type="term" value="F:metal ion binding"/>
    <property type="evidence" value="ECO:0007669"/>
    <property type="project" value="UniProtKB-KW"/>
</dbReference>
<dbReference type="Gene3D" id="3.40.50.740">
    <property type="match status" value="1"/>
</dbReference>
<evidence type="ECO:0000313" key="9">
    <source>
        <dbReference type="EMBL" id="CDL36543.1"/>
    </source>
</evidence>
<evidence type="ECO:0000256" key="2">
    <source>
        <dbReference type="ARBA" id="ARBA00022505"/>
    </source>
</evidence>
<keyword evidence="7" id="KW-0411">Iron-sulfur</keyword>